<evidence type="ECO:0000256" key="2">
    <source>
        <dbReference type="ARBA" id="ARBA00022737"/>
    </source>
</evidence>
<dbReference type="OrthoDB" id="6365676at2759"/>
<keyword evidence="10" id="KW-1185">Reference proteome</keyword>
<keyword evidence="1" id="KW-0479">Metal-binding</keyword>
<accession>A0A3N4KWW1</accession>
<dbReference type="GO" id="GO:0000981">
    <property type="term" value="F:DNA-binding transcription factor activity, RNA polymerase II-specific"/>
    <property type="evidence" value="ECO:0007669"/>
    <property type="project" value="UniProtKB-ARBA"/>
</dbReference>
<dbReference type="Gene3D" id="3.30.160.60">
    <property type="entry name" value="Classic Zinc Finger"/>
    <property type="match status" value="2"/>
</dbReference>
<keyword evidence="4" id="KW-0862">Zinc</keyword>
<feature type="compositionally biased region" description="Polar residues" evidence="7">
    <location>
        <begin position="128"/>
        <end position="138"/>
    </location>
</feature>
<dbReference type="InterPro" id="IPR036236">
    <property type="entry name" value="Znf_C2H2_sf"/>
</dbReference>
<dbReference type="PANTHER" id="PTHR14003:SF19">
    <property type="entry name" value="YY2 TRANSCRIPTION FACTOR"/>
    <property type="match status" value="1"/>
</dbReference>
<dbReference type="GO" id="GO:0000785">
    <property type="term" value="C:chromatin"/>
    <property type="evidence" value="ECO:0007669"/>
    <property type="project" value="TreeGrafter"/>
</dbReference>
<protein>
    <recommendedName>
        <fullName evidence="5">C2H2 type master regulator of conidiophore development brlA</fullName>
    </recommendedName>
</protein>
<dbReference type="GO" id="GO:0000978">
    <property type="term" value="F:RNA polymerase II cis-regulatory region sequence-specific DNA binding"/>
    <property type="evidence" value="ECO:0007669"/>
    <property type="project" value="TreeGrafter"/>
</dbReference>
<dbReference type="Pfam" id="PF00096">
    <property type="entry name" value="zf-C2H2"/>
    <property type="match status" value="2"/>
</dbReference>
<feature type="region of interest" description="Disordered" evidence="7">
    <location>
        <begin position="127"/>
        <end position="153"/>
    </location>
</feature>
<feature type="domain" description="C2H2-type" evidence="8">
    <location>
        <begin position="187"/>
        <end position="216"/>
    </location>
</feature>
<dbReference type="SUPFAM" id="SSF57667">
    <property type="entry name" value="beta-beta-alpha zinc fingers"/>
    <property type="match status" value="1"/>
</dbReference>
<evidence type="ECO:0000256" key="6">
    <source>
        <dbReference type="PROSITE-ProRule" id="PRU00042"/>
    </source>
</evidence>
<evidence type="ECO:0000313" key="9">
    <source>
        <dbReference type="EMBL" id="RPB15017.1"/>
    </source>
</evidence>
<dbReference type="GO" id="GO:0008270">
    <property type="term" value="F:zinc ion binding"/>
    <property type="evidence" value="ECO:0007669"/>
    <property type="project" value="UniProtKB-KW"/>
</dbReference>
<keyword evidence="2" id="KW-0677">Repeat</keyword>
<evidence type="ECO:0000256" key="5">
    <source>
        <dbReference type="ARBA" id="ARBA00044085"/>
    </source>
</evidence>
<dbReference type="InParanoid" id="A0A3N4KWW1"/>
<dbReference type="PANTHER" id="PTHR14003">
    <property type="entry name" value="TRANSCRIPTIONAL REPRESSOR PROTEIN YY"/>
    <property type="match status" value="1"/>
</dbReference>
<dbReference type="Proteomes" id="UP000277580">
    <property type="component" value="Unassembled WGS sequence"/>
</dbReference>
<evidence type="ECO:0000259" key="8">
    <source>
        <dbReference type="PROSITE" id="PS50157"/>
    </source>
</evidence>
<dbReference type="GO" id="GO:0005667">
    <property type="term" value="C:transcription regulator complex"/>
    <property type="evidence" value="ECO:0007669"/>
    <property type="project" value="TreeGrafter"/>
</dbReference>
<dbReference type="InterPro" id="IPR013087">
    <property type="entry name" value="Znf_C2H2_type"/>
</dbReference>
<dbReference type="PROSITE" id="PS00028">
    <property type="entry name" value="ZINC_FINGER_C2H2_1"/>
    <property type="match status" value="1"/>
</dbReference>
<dbReference type="AlphaFoldDB" id="A0A3N4KWW1"/>
<evidence type="ECO:0000256" key="3">
    <source>
        <dbReference type="ARBA" id="ARBA00022771"/>
    </source>
</evidence>
<feature type="region of interest" description="Disordered" evidence="7">
    <location>
        <begin position="39"/>
        <end position="80"/>
    </location>
</feature>
<keyword evidence="3 6" id="KW-0863">Zinc-finger</keyword>
<organism evidence="9 10">
    <name type="scientific">Morchella conica CCBAS932</name>
    <dbReference type="NCBI Taxonomy" id="1392247"/>
    <lineage>
        <taxon>Eukaryota</taxon>
        <taxon>Fungi</taxon>
        <taxon>Dikarya</taxon>
        <taxon>Ascomycota</taxon>
        <taxon>Pezizomycotina</taxon>
        <taxon>Pezizomycetes</taxon>
        <taxon>Pezizales</taxon>
        <taxon>Morchellaceae</taxon>
        <taxon>Morchella</taxon>
    </lineage>
</organism>
<evidence type="ECO:0000256" key="1">
    <source>
        <dbReference type="ARBA" id="ARBA00022723"/>
    </source>
</evidence>
<name>A0A3N4KWW1_9PEZI</name>
<evidence type="ECO:0000256" key="4">
    <source>
        <dbReference type="ARBA" id="ARBA00022833"/>
    </source>
</evidence>
<dbReference type="SMART" id="SM00355">
    <property type="entry name" value="ZnF_C2H2"/>
    <property type="match status" value="2"/>
</dbReference>
<evidence type="ECO:0000313" key="10">
    <source>
        <dbReference type="Proteomes" id="UP000277580"/>
    </source>
</evidence>
<dbReference type="EMBL" id="ML119115">
    <property type="protein sequence ID" value="RPB15017.1"/>
    <property type="molecule type" value="Genomic_DNA"/>
</dbReference>
<proteinExistence type="predicted"/>
<dbReference type="STRING" id="1392247.A0A3N4KWW1"/>
<dbReference type="FunFam" id="3.30.160.60:FF:000072">
    <property type="entry name" value="zinc finger protein 143 isoform X1"/>
    <property type="match status" value="1"/>
</dbReference>
<feature type="region of interest" description="Disordered" evidence="7">
    <location>
        <begin position="210"/>
        <end position="233"/>
    </location>
</feature>
<dbReference type="FunCoup" id="A0A3N4KWW1">
    <property type="interactions" value="33"/>
</dbReference>
<feature type="compositionally biased region" description="Polar residues" evidence="7">
    <location>
        <begin position="65"/>
        <end position="74"/>
    </location>
</feature>
<reference evidence="9 10" key="1">
    <citation type="journal article" date="2018" name="Nat. Ecol. Evol.">
        <title>Pezizomycetes genomes reveal the molecular basis of ectomycorrhizal truffle lifestyle.</title>
        <authorList>
            <person name="Murat C."/>
            <person name="Payen T."/>
            <person name="Noel B."/>
            <person name="Kuo A."/>
            <person name="Morin E."/>
            <person name="Chen J."/>
            <person name="Kohler A."/>
            <person name="Krizsan K."/>
            <person name="Balestrini R."/>
            <person name="Da Silva C."/>
            <person name="Montanini B."/>
            <person name="Hainaut M."/>
            <person name="Levati E."/>
            <person name="Barry K.W."/>
            <person name="Belfiori B."/>
            <person name="Cichocki N."/>
            <person name="Clum A."/>
            <person name="Dockter R.B."/>
            <person name="Fauchery L."/>
            <person name="Guy J."/>
            <person name="Iotti M."/>
            <person name="Le Tacon F."/>
            <person name="Lindquist E.A."/>
            <person name="Lipzen A."/>
            <person name="Malagnac F."/>
            <person name="Mello A."/>
            <person name="Molinier V."/>
            <person name="Miyauchi S."/>
            <person name="Poulain J."/>
            <person name="Riccioni C."/>
            <person name="Rubini A."/>
            <person name="Sitrit Y."/>
            <person name="Splivallo R."/>
            <person name="Traeger S."/>
            <person name="Wang M."/>
            <person name="Zifcakova L."/>
            <person name="Wipf D."/>
            <person name="Zambonelli A."/>
            <person name="Paolocci F."/>
            <person name="Nowrousian M."/>
            <person name="Ottonello S."/>
            <person name="Baldrian P."/>
            <person name="Spatafora J.W."/>
            <person name="Henrissat B."/>
            <person name="Nagy L.G."/>
            <person name="Aury J.M."/>
            <person name="Wincker P."/>
            <person name="Grigoriev I.V."/>
            <person name="Bonfante P."/>
            <person name="Martin F.M."/>
        </authorList>
    </citation>
    <scope>NUCLEOTIDE SEQUENCE [LARGE SCALE GENOMIC DNA]</scope>
    <source>
        <strain evidence="9 10">CCBAS932</strain>
    </source>
</reference>
<gene>
    <name evidence="9" type="ORF">P167DRAFT_483737</name>
</gene>
<feature type="domain" description="C2H2-type" evidence="8">
    <location>
        <begin position="160"/>
        <end position="186"/>
    </location>
</feature>
<dbReference type="FunFam" id="3.30.160.60:FF:000100">
    <property type="entry name" value="Zinc finger 45-like"/>
    <property type="match status" value="1"/>
</dbReference>
<sequence length="291" mass="31519">MTTPIQTAPDNHWTISTSTGRRVSLLCDEEIKSVYEYASSSASSPTPPLSPAFGRPYATRHDSIESNSSTTSLPLYSPRTPPNIGLPPLKFMSGEAGPMFPGSSPINSSPHLVTSILSHQALEPEQLSPRTLTRTPASSVPPSPKSGAPNPVVKRSARRYTCQCGKSFTTSGHLARHTRIHTGEKNYVCPEEGCGARFSRQDNCMQHFRTHQSGSATKRAARKRRMSAEDVVLQEQRAETAAARPELHPRMHTYHSQTHPVSYTHYSDSFGGESGLNALASVASATSSGYA</sequence>
<evidence type="ECO:0000256" key="7">
    <source>
        <dbReference type="SAM" id="MobiDB-lite"/>
    </source>
</evidence>
<dbReference type="PROSITE" id="PS50157">
    <property type="entry name" value="ZINC_FINGER_C2H2_2"/>
    <property type="match status" value="2"/>
</dbReference>